<dbReference type="SUPFAM" id="SSF46689">
    <property type="entry name" value="Homeodomain-like"/>
    <property type="match status" value="2"/>
</dbReference>
<proteinExistence type="predicted"/>
<dbReference type="SMART" id="SM00342">
    <property type="entry name" value="HTH_ARAC"/>
    <property type="match status" value="1"/>
</dbReference>
<dbReference type="Gene3D" id="1.10.10.60">
    <property type="entry name" value="Homeodomain-like"/>
    <property type="match status" value="2"/>
</dbReference>
<keyword evidence="2" id="KW-0238">DNA-binding</keyword>
<evidence type="ECO:0000256" key="1">
    <source>
        <dbReference type="ARBA" id="ARBA00023015"/>
    </source>
</evidence>
<dbReference type="PRINTS" id="PR00032">
    <property type="entry name" value="HTHARAC"/>
</dbReference>
<keyword evidence="1" id="KW-0805">Transcription regulation</keyword>
<dbReference type="InterPro" id="IPR037923">
    <property type="entry name" value="HTH-like"/>
</dbReference>
<evidence type="ECO:0000313" key="5">
    <source>
        <dbReference type="EMBL" id="MEQ4483259.1"/>
    </source>
</evidence>
<evidence type="ECO:0000313" key="6">
    <source>
        <dbReference type="Proteomes" id="UP001493487"/>
    </source>
</evidence>
<dbReference type="InterPro" id="IPR018062">
    <property type="entry name" value="HTH_AraC-typ_CS"/>
</dbReference>
<dbReference type="InterPro" id="IPR018060">
    <property type="entry name" value="HTH_AraC"/>
</dbReference>
<keyword evidence="3" id="KW-0804">Transcription</keyword>
<dbReference type="InterPro" id="IPR020449">
    <property type="entry name" value="Tscrpt_reg_AraC-type_HTH"/>
</dbReference>
<comment type="caution">
    <text evidence="5">The sequence shown here is derived from an EMBL/GenBank/DDBJ whole genome shotgun (WGS) entry which is preliminary data.</text>
</comment>
<dbReference type="InterPro" id="IPR009057">
    <property type="entry name" value="Homeodomain-like_sf"/>
</dbReference>
<gene>
    <name evidence="5" type="ORF">QJS35_12745</name>
</gene>
<evidence type="ECO:0000259" key="4">
    <source>
        <dbReference type="PROSITE" id="PS01124"/>
    </source>
</evidence>
<accession>A0ABV1KT36</accession>
<dbReference type="PANTHER" id="PTHR43280">
    <property type="entry name" value="ARAC-FAMILY TRANSCRIPTIONAL REGULATOR"/>
    <property type="match status" value="1"/>
</dbReference>
<dbReference type="Proteomes" id="UP001493487">
    <property type="component" value="Unassembled WGS sequence"/>
</dbReference>
<organism evidence="5 6">
    <name type="scientific">Cohnella silvisoli</name>
    <dbReference type="NCBI Taxonomy" id="2873699"/>
    <lineage>
        <taxon>Bacteria</taxon>
        <taxon>Bacillati</taxon>
        <taxon>Bacillota</taxon>
        <taxon>Bacilli</taxon>
        <taxon>Bacillales</taxon>
        <taxon>Paenibacillaceae</taxon>
        <taxon>Cohnella</taxon>
    </lineage>
</organism>
<dbReference type="CDD" id="cd02209">
    <property type="entry name" value="cupin_XRE_C"/>
    <property type="match status" value="1"/>
</dbReference>
<reference evidence="5 6" key="1">
    <citation type="journal article" date="2023" name="Genome Announc.">
        <title>Pan-Genome Analyses of the Genus Cohnella and Proposal of the Novel Species Cohnella silvisoli sp. nov., Isolated from Forest Soil.</title>
        <authorList>
            <person name="Wang C."/>
            <person name="Mao L."/>
            <person name="Bao G."/>
            <person name="Zhu H."/>
        </authorList>
    </citation>
    <scope>NUCLEOTIDE SEQUENCE [LARGE SCALE GENOMIC DNA]</scope>
    <source>
        <strain evidence="5 6">NL03-T5-1</strain>
    </source>
</reference>
<evidence type="ECO:0000256" key="2">
    <source>
        <dbReference type="ARBA" id="ARBA00023125"/>
    </source>
</evidence>
<dbReference type="PROSITE" id="PS00041">
    <property type="entry name" value="HTH_ARAC_FAMILY_1"/>
    <property type="match status" value="1"/>
</dbReference>
<dbReference type="RefSeq" id="WP_232184398.1">
    <property type="nucleotide sequence ID" value="NZ_JAIOAP010000002.1"/>
</dbReference>
<name>A0ABV1KT36_9BACL</name>
<dbReference type="PROSITE" id="PS01124">
    <property type="entry name" value="HTH_ARAC_FAMILY_2"/>
    <property type="match status" value="1"/>
</dbReference>
<evidence type="ECO:0000256" key="3">
    <source>
        <dbReference type="ARBA" id="ARBA00023163"/>
    </source>
</evidence>
<protein>
    <submittedName>
        <fullName evidence="5">Helix-turn-helix domain-containing protein</fullName>
    </submittedName>
</protein>
<dbReference type="PANTHER" id="PTHR43280:SF2">
    <property type="entry name" value="HTH-TYPE TRANSCRIPTIONAL REGULATOR EXSA"/>
    <property type="match status" value="1"/>
</dbReference>
<dbReference type="EMBL" id="JASKHM010000006">
    <property type="protein sequence ID" value="MEQ4483259.1"/>
    <property type="molecule type" value="Genomic_DNA"/>
</dbReference>
<feature type="domain" description="HTH araC/xylS-type" evidence="4">
    <location>
        <begin position="195"/>
        <end position="295"/>
    </location>
</feature>
<dbReference type="SUPFAM" id="SSF51215">
    <property type="entry name" value="Regulatory protein AraC"/>
    <property type="match status" value="1"/>
</dbReference>
<keyword evidence="6" id="KW-1185">Reference proteome</keyword>
<dbReference type="Pfam" id="PF12833">
    <property type="entry name" value="HTH_18"/>
    <property type="match status" value="1"/>
</dbReference>
<sequence>MGERATSDMLIHLGELRDLKPRVNYAERSSKTIGHVWGPRTIPDCQLLYVVSGAIEISLGPDQFVLESGNCAYYGSNSPHMLTISKETTYCSIHFDWNTEDTMPRHPVPGIENCYPRDMSRHPVSYDIGLDNGRTVRLPHRFKAPSLEPIFGSIVVEYREQDSGYEFVLRSQMMALIASIVRLRIQEVPFDSERRKIAPALEAIRLNPGIHWSIPQLAKMCGYHPTYFADLFGRLIGQPPKAFLMNERAKQAKRMLLTGEKLVNIAETLGYGSVHYFSHNFKKMTGLSPSQYRMHSEES</sequence>